<accession>A0A0U2VAJ3</accession>
<protein>
    <submittedName>
        <fullName evidence="1">Uncharacterized protein</fullName>
    </submittedName>
</protein>
<organism evidence="1">
    <name type="scientific">Tortanus forcipatus</name>
    <dbReference type="NCBI Taxonomy" id="197020"/>
    <lineage>
        <taxon>Eukaryota</taxon>
        <taxon>Metazoa</taxon>
        <taxon>Ecdysozoa</taxon>
        <taxon>Arthropoda</taxon>
        <taxon>Crustacea</taxon>
        <taxon>Multicrustacea</taxon>
        <taxon>Hexanauplia</taxon>
        <taxon>Copepoda</taxon>
        <taxon>Calanoida</taxon>
        <taxon>Tortanidae</taxon>
        <taxon>Tortanus</taxon>
    </lineage>
</organism>
<reference evidence="1" key="1">
    <citation type="journal article" date="2015" name="Sci. Rep.">
        <title>Spliced leader RNA trans-splicing discovered in copepods.</title>
        <authorList>
            <person name="Yang F."/>
            <person name="Xu D."/>
            <person name="Zhuang Y."/>
            <person name="Yi X."/>
            <person name="Huang Y."/>
            <person name="Chen H."/>
            <person name="Lin S."/>
            <person name="Campbell D.A."/>
            <person name="Sturm N.R."/>
            <person name="Liu G."/>
            <person name="Zhang H."/>
        </authorList>
    </citation>
    <scope>NUCLEOTIDE SEQUENCE</scope>
</reference>
<dbReference type="EMBL" id="KT755420">
    <property type="protein sequence ID" value="ALS05254.1"/>
    <property type="molecule type" value="mRNA"/>
</dbReference>
<evidence type="ECO:0000313" key="1">
    <source>
        <dbReference type="EMBL" id="ALS05254.1"/>
    </source>
</evidence>
<sequence length="86" mass="9811">MIQKTRYISAQLPPKKTQKSTPGFVEERPLAALNAVDLTSLKNGRTIFLSLVQKPDENRCMPRKTPLLKKTKAKTTLITDQQWNLM</sequence>
<dbReference type="AlphaFoldDB" id="A0A0U2VAJ3"/>
<proteinExistence type="evidence at transcript level"/>
<name>A0A0U2VAJ3_9MAXI</name>